<feature type="transmembrane region" description="Helical" evidence="1">
    <location>
        <begin position="91"/>
        <end position="110"/>
    </location>
</feature>
<gene>
    <name evidence="2" type="ORF">WN944_017727</name>
</gene>
<accession>A0AAP0MBS1</accession>
<feature type="transmembrane region" description="Helical" evidence="1">
    <location>
        <begin position="116"/>
        <end position="134"/>
    </location>
</feature>
<evidence type="ECO:0000313" key="2">
    <source>
        <dbReference type="EMBL" id="KAK9202516.1"/>
    </source>
</evidence>
<keyword evidence="3" id="KW-1185">Reference proteome</keyword>
<reference evidence="2 3" key="1">
    <citation type="submission" date="2024-05" db="EMBL/GenBank/DDBJ databases">
        <title>Haplotype-resolved chromosome-level genome assembly of Huyou (Citrus changshanensis).</title>
        <authorList>
            <person name="Miao C."/>
            <person name="Chen W."/>
            <person name="Wu Y."/>
            <person name="Wang L."/>
            <person name="Zhao S."/>
            <person name="Grierson D."/>
            <person name="Xu C."/>
            <person name="Chen K."/>
        </authorList>
    </citation>
    <scope>NUCLEOTIDE SEQUENCE [LARGE SCALE GENOMIC DNA]</scope>
    <source>
        <strain evidence="2">01-14</strain>
        <tissue evidence="2">Leaf</tissue>
    </source>
</reference>
<protein>
    <submittedName>
        <fullName evidence="2">Uncharacterized protein</fullName>
    </submittedName>
</protein>
<dbReference type="Proteomes" id="UP001428341">
    <property type="component" value="Unassembled WGS sequence"/>
</dbReference>
<dbReference type="AlphaFoldDB" id="A0AAP0MBS1"/>
<evidence type="ECO:0000256" key="1">
    <source>
        <dbReference type="SAM" id="Phobius"/>
    </source>
</evidence>
<sequence>MNAYNSEKMLHMEIDETGTFGACEDGDKAGRKPLPYLGILPVRFLVDFYLPEGTTFYSVSCAHEQRVHSVKLPYCVTVHFTYRQAHRKTSFLGAAYSIVASCLCFGEGILLQTVVKVPACLPVFALLLVSCLQLRCWKISRTVWIYQDWTLLICICTYS</sequence>
<organism evidence="2 3">
    <name type="scientific">Citrus x changshan-huyou</name>
    <dbReference type="NCBI Taxonomy" id="2935761"/>
    <lineage>
        <taxon>Eukaryota</taxon>
        <taxon>Viridiplantae</taxon>
        <taxon>Streptophyta</taxon>
        <taxon>Embryophyta</taxon>
        <taxon>Tracheophyta</taxon>
        <taxon>Spermatophyta</taxon>
        <taxon>Magnoliopsida</taxon>
        <taxon>eudicotyledons</taxon>
        <taxon>Gunneridae</taxon>
        <taxon>Pentapetalae</taxon>
        <taxon>rosids</taxon>
        <taxon>malvids</taxon>
        <taxon>Sapindales</taxon>
        <taxon>Rutaceae</taxon>
        <taxon>Aurantioideae</taxon>
        <taxon>Citrus</taxon>
    </lineage>
</organism>
<evidence type="ECO:0000313" key="3">
    <source>
        <dbReference type="Proteomes" id="UP001428341"/>
    </source>
</evidence>
<dbReference type="EMBL" id="JBCGBO010000005">
    <property type="protein sequence ID" value="KAK9202516.1"/>
    <property type="molecule type" value="Genomic_DNA"/>
</dbReference>
<name>A0AAP0MBS1_9ROSI</name>
<proteinExistence type="predicted"/>
<keyword evidence="1" id="KW-0812">Transmembrane</keyword>
<keyword evidence="1" id="KW-1133">Transmembrane helix</keyword>
<comment type="caution">
    <text evidence="2">The sequence shown here is derived from an EMBL/GenBank/DDBJ whole genome shotgun (WGS) entry which is preliminary data.</text>
</comment>
<keyword evidence="1" id="KW-0472">Membrane</keyword>